<evidence type="ECO:0000313" key="2">
    <source>
        <dbReference type="Proteomes" id="UP000031275"/>
    </source>
</evidence>
<gene>
    <name evidence="1" type="ORF">OA84_10450</name>
</gene>
<protein>
    <submittedName>
        <fullName evidence="1">Uncharacterized protein</fullName>
    </submittedName>
</protein>
<evidence type="ECO:0000313" key="1">
    <source>
        <dbReference type="EMBL" id="KIA82572.1"/>
    </source>
</evidence>
<keyword evidence="2" id="KW-1185">Reference proteome</keyword>
<dbReference type="EMBL" id="JSYK01000004">
    <property type="protein sequence ID" value="KIA82572.1"/>
    <property type="molecule type" value="Genomic_DNA"/>
</dbReference>
<sequence length="119" mass="13977">MYLQKTGLKFYFENLVFNIRKNAFHISIFSKLEIRKSLCSWRFFLPLLVCSSPYFAKRTTIITTCRLRFRRSDTPRTEGIKIIAKKKGGLFLQATAEFLAVAFFLTKVKKKCRLSGKFF</sequence>
<comment type="caution">
    <text evidence="1">The sequence shown here is derived from an EMBL/GenBank/DDBJ whole genome shotgun (WGS) entry which is preliminary data.</text>
</comment>
<name>A0ABR4ZNT7_9FLAO</name>
<organism evidence="1 2">
    <name type="scientific">Kaistella solincola</name>
    <dbReference type="NCBI Taxonomy" id="510955"/>
    <lineage>
        <taxon>Bacteria</taxon>
        <taxon>Pseudomonadati</taxon>
        <taxon>Bacteroidota</taxon>
        <taxon>Flavobacteriia</taxon>
        <taxon>Flavobacteriales</taxon>
        <taxon>Weeksellaceae</taxon>
        <taxon>Chryseobacterium group</taxon>
        <taxon>Kaistella</taxon>
    </lineage>
</organism>
<accession>A0ABR4ZNT7</accession>
<dbReference type="Proteomes" id="UP000031275">
    <property type="component" value="Unassembled WGS sequence"/>
</dbReference>
<reference evidence="1 2" key="1">
    <citation type="submission" date="2014-10" db="EMBL/GenBank/DDBJ databases">
        <title>Kaistella solincola genome.</title>
        <authorList>
            <person name="Newman J.D."/>
        </authorList>
    </citation>
    <scope>NUCLEOTIDE SEQUENCE [LARGE SCALE GENOMIC DNA]</scope>
    <source>
        <strain evidence="1 2">DSM 22468</strain>
    </source>
</reference>
<proteinExistence type="predicted"/>